<dbReference type="EMBL" id="VSSQ01028555">
    <property type="protein sequence ID" value="MPM78307.1"/>
    <property type="molecule type" value="Genomic_DNA"/>
</dbReference>
<protein>
    <submittedName>
        <fullName evidence="1">Uncharacterized protein</fullName>
    </submittedName>
</protein>
<reference evidence="1" key="1">
    <citation type="submission" date="2019-08" db="EMBL/GenBank/DDBJ databases">
        <authorList>
            <person name="Kucharzyk K."/>
            <person name="Murdoch R.W."/>
            <person name="Higgins S."/>
            <person name="Loffler F."/>
        </authorList>
    </citation>
    <scope>NUCLEOTIDE SEQUENCE</scope>
</reference>
<comment type="caution">
    <text evidence="1">The sequence shown here is derived from an EMBL/GenBank/DDBJ whole genome shotgun (WGS) entry which is preliminary data.</text>
</comment>
<dbReference type="AlphaFoldDB" id="A0A645CN12"/>
<gene>
    <name evidence="1" type="ORF">SDC9_125318</name>
</gene>
<evidence type="ECO:0000313" key="1">
    <source>
        <dbReference type="EMBL" id="MPM78307.1"/>
    </source>
</evidence>
<organism evidence="1">
    <name type="scientific">bioreactor metagenome</name>
    <dbReference type="NCBI Taxonomy" id="1076179"/>
    <lineage>
        <taxon>unclassified sequences</taxon>
        <taxon>metagenomes</taxon>
        <taxon>ecological metagenomes</taxon>
    </lineage>
</organism>
<name>A0A645CN12_9ZZZZ</name>
<accession>A0A645CN12</accession>
<proteinExistence type="predicted"/>
<sequence length="78" mass="8114">MFALTASPPKGYYYSVSKYIDLERTKAKNAQKVVHRNAMSCVAACVCGRARTGGGVLLGGSRASLPGSAANACLYARG</sequence>